<evidence type="ECO:0000256" key="4">
    <source>
        <dbReference type="ARBA" id="ARBA00022741"/>
    </source>
</evidence>
<dbReference type="Proteomes" id="UP000534783">
    <property type="component" value="Unassembled WGS sequence"/>
</dbReference>
<evidence type="ECO:0000256" key="1">
    <source>
        <dbReference type="ARBA" id="ARBA00004496"/>
    </source>
</evidence>
<evidence type="ECO:0000313" key="15">
    <source>
        <dbReference type="Proteomes" id="UP000534783"/>
    </source>
</evidence>
<keyword evidence="3 11" id="KW-0597">Phosphoprotein</keyword>
<comment type="caution">
    <text evidence="14">The sequence shown here is derived from an EMBL/GenBank/DDBJ whole genome shotgun (WGS) entry which is preliminary data.</text>
</comment>
<feature type="domain" description="Response regulatory" evidence="13">
    <location>
        <begin position="3"/>
        <end position="117"/>
    </location>
</feature>
<dbReference type="FunFam" id="1.10.8.60:FF:000014">
    <property type="entry name" value="DNA-binding transcriptional regulator NtrC"/>
    <property type="match status" value="1"/>
</dbReference>
<keyword evidence="5" id="KW-0067">ATP-binding</keyword>
<protein>
    <submittedName>
        <fullName evidence="14">Sigma-54-dependent Fis family transcriptional regulator</fullName>
    </submittedName>
</protein>
<dbReference type="SUPFAM" id="SSF52540">
    <property type="entry name" value="P-loop containing nucleoside triphosphate hydrolases"/>
    <property type="match status" value="1"/>
</dbReference>
<feature type="modified residue" description="4-aspartylphosphate" evidence="11">
    <location>
        <position position="52"/>
    </location>
</feature>
<dbReference type="Pfam" id="PF02954">
    <property type="entry name" value="HTH_8"/>
    <property type="match status" value="1"/>
</dbReference>
<evidence type="ECO:0000256" key="8">
    <source>
        <dbReference type="ARBA" id="ARBA00023125"/>
    </source>
</evidence>
<evidence type="ECO:0000256" key="6">
    <source>
        <dbReference type="ARBA" id="ARBA00023012"/>
    </source>
</evidence>
<dbReference type="GO" id="GO:0006355">
    <property type="term" value="P:regulation of DNA-templated transcription"/>
    <property type="evidence" value="ECO:0007669"/>
    <property type="project" value="InterPro"/>
</dbReference>
<dbReference type="RefSeq" id="WP_168060315.1">
    <property type="nucleotide sequence ID" value="NZ_VTOW01000002.1"/>
</dbReference>
<dbReference type="InterPro" id="IPR002197">
    <property type="entry name" value="HTH_Fis"/>
</dbReference>
<feature type="domain" description="Sigma-54 factor interaction" evidence="12">
    <location>
        <begin position="142"/>
        <end position="371"/>
    </location>
</feature>
<evidence type="ECO:0000313" key="14">
    <source>
        <dbReference type="EMBL" id="NKE71567.1"/>
    </source>
</evidence>
<keyword evidence="4" id="KW-0547">Nucleotide-binding</keyword>
<name>A0A7X6DQQ2_9BACT</name>
<dbReference type="PROSITE" id="PS50110">
    <property type="entry name" value="RESPONSE_REGULATORY"/>
    <property type="match status" value="1"/>
</dbReference>
<dbReference type="GO" id="GO:0043565">
    <property type="term" value="F:sequence-specific DNA binding"/>
    <property type="evidence" value="ECO:0007669"/>
    <property type="project" value="InterPro"/>
</dbReference>
<dbReference type="CDD" id="cd00009">
    <property type="entry name" value="AAA"/>
    <property type="match status" value="1"/>
</dbReference>
<dbReference type="Pfam" id="PF00158">
    <property type="entry name" value="Sigma54_activat"/>
    <property type="match status" value="1"/>
</dbReference>
<dbReference type="EMBL" id="VTOW01000002">
    <property type="protein sequence ID" value="NKE71567.1"/>
    <property type="molecule type" value="Genomic_DNA"/>
</dbReference>
<dbReference type="SMART" id="SM00448">
    <property type="entry name" value="REC"/>
    <property type="match status" value="1"/>
</dbReference>
<dbReference type="Gene3D" id="3.40.50.2300">
    <property type="match status" value="1"/>
</dbReference>
<dbReference type="InterPro" id="IPR002078">
    <property type="entry name" value="Sigma_54_int"/>
</dbReference>
<evidence type="ECO:0000256" key="11">
    <source>
        <dbReference type="PROSITE-ProRule" id="PRU00169"/>
    </source>
</evidence>
<dbReference type="Gene3D" id="1.10.8.60">
    <property type="match status" value="1"/>
</dbReference>
<keyword evidence="10" id="KW-0804">Transcription</keyword>
<sequence length="478" mass="54324">MEKVLVVDNEKSMRDFLSIVLKKEGYFVETAEDGDRALKVLEKDIYDLVLTDMKMPRMSGLDLLKGLKELSPETIVIMMTAYASAETAVEAMKEGAYDYLTKPFQIDEVKLIIKNALERRKLRQENTQLRRELKGQATFTQIIGRSEKMKRVLDLVRKVADSKSNVLIYGESGTGKELIARAIHFNSARRDRSFVTVNCSALPEALLESELFGHMKGSFTGAIGNKEGLFEIAHEGSIFLDEIGETSLSIQVKLLRVLQEKEFRRVGGTKDLKVDVRIIAATNRDLEKMVAEGKFREDLYYRLDVIPIDLPPLRERPEDIPLLADFFLRKFNQSLGKEIEGIEPEAMRVLMNHEWKGNVRELENVVERAVALASHKMLTLADFNQGFLKPEGSFPIPAAIPEDGLHLEDLIGKIEKELLLKALQETNWVKKEAAKLLHLNFRSFRYRLDKYGIKKLKNGEVDPDLEDDADDNADDPLA</sequence>
<dbReference type="AlphaFoldDB" id="A0A7X6DQQ2"/>
<keyword evidence="6" id="KW-0902">Two-component regulatory system</keyword>
<dbReference type="InterPro" id="IPR001789">
    <property type="entry name" value="Sig_transdc_resp-reg_receiver"/>
</dbReference>
<keyword evidence="15" id="KW-1185">Reference proteome</keyword>
<evidence type="ECO:0000259" key="13">
    <source>
        <dbReference type="PROSITE" id="PS50110"/>
    </source>
</evidence>
<dbReference type="GO" id="GO:0005524">
    <property type="term" value="F:ATP binding"/>
    <property type="evidence" value="ECO:0007669"/>
    <property type="project" value="UniProtKB-KW"/>
</dbReference>
<dbReference type="FunFam" id="3.40.50.300:FF:000006">
    <property type="entry name" value="DNA-binding transcriptional regulator NtrC"/>
    <property type="match status" value="1"/>
</dbReference>
<dbReference type="Gene3D" id="1.10.10.60">
    <property type="entry name" value="Homeodomain-like"/>
    <property type="match status" value="1"/>
</dbReference>
<dbReference type="PROSITE" id="PS00676">
    <property type="entry name" value="SIGMA54_INTERACT_2"/>
    <property type="match status" value="1"/>
</dbReference>
<evidence type="ECO:0000256" key="5">
    <source>
        <dbReference type="ARBA" id="ARBA00022840"/>
    </source>
</evidence>
<dbReference type="PANTHER" id="PTHR32071:SF113">
    <property type="entry name" value="ALGINATE BIOSYNTHESIS TRANSCRIPTIONAL REGULATORY PROTEIN ALGB"/>
    <property type="match status" value="1"/>
</dbReference>
<evidence type="ECO:0000259" key="12">
    <source>
        <dbReference type="PROSITE" id="PS50045"/>
    </source>
</evidence>
<keyword evidence="7" id="KW-0805">Transcription regulation</keyword>
<keyword evidence="2" id="KW-0963">Cytoplasm</keyword>
<dbReference type="PRINTS" id="PR01590">
    <property type="entry name" value="HTHFIS"/>
</dbReference>
<dbReference type="PANTHER" id="PTHR32071">
    <property type="entry name" value="TRANSCRIPTIONAL REGULATORY PROTEIN"/>
    <property type="match status" value="1"/>
</dbReference>
<evidence type="ECO:0000256" key="10">
    <source>
        <dbReference type="ARBA" id="ARBA00023163"/>
    </source>
</evidence>
<dbReference type="InterPro" id="IPR025662">
    <property type="entry name" value="Sigma_54_int_dom_ATP-bd_1"/>
</dbReference>
<dbReference type="InterPro" id="IPR058031">
    <property type="entry name" value="AAA_lid_NorR"/>
</dbReference>
<dbReference type="InterPro" id="IPR009057">
    <property type="entry name" value="Homeodomain-like_sf"/>
</dbReference>
<dbReference type="SUPFAM" id="SSF46689">
    <property type="entry name" value="Homeodomain-like"/>
    <property type="match status" value="1"/>
</dbReference>
<evidence type="ECO:0000256" key="7">
    <source>
        <dbReference type="ARBA" id="ARBA00023015"/>
    </source>
</evidence>
<dbReference type="SMART" id="SM00382">
    <property type="entry name" value="AAA"/>
    <property type="match status" value="1"/>
</dbReference>
<dbReference type="GO" id="GO:0000160">
    <property type="term" value="P:phosphorelay signal transduction system"/>
    <property type="evidence" value="ECO:0007669"/>
    <property type="project" value="UniProtKB-KW"/>
</dbReference>
<dbReference type="FunFam" id="3.40.50.2300:FF:000018">
    <property type="entry name" value="DNA-binding transcriptional regulator NtrC"/>
    <property type="match status" value="1"/>
</dbReference>
<dbReference type="GO" id="GO:0005737">
    <property type="term" value="C:cytoplasm"/>
    <property type="evidence" value="ECO:0007669"/>
    <property type="project" value="UniProtKB-SubCell"/>
</dbReference>
<dbReference type="InterPro" id="IPR027417">
    <property type="entry name" value="P-loop_NTPase"/>
</dbReference>
<dbReference type="Pfam" id="PF25601">
    <property type="entry name" value="AAA_lid_14"/>
    <property type="match status" value="1"/>
</dbReference>
<evidence type="ECO:0000256" key="9">
    <source>
        <dbReference type="ARBA" id="ARBA00023159"/>
    </source>
</evidence>
<comment type="subcellular location">
    <subcellularLocation>
        <location evidence="1">Cytoplasm</location>
    </subcellularLocation>
</comment>
<dbReference type="Pfam" id="PF00072">
    <property type="entry name" value="Response_reg"/>
    <property type="match status" value="1"/>
</dbReference>
<keyword evidence="8" id="KW-0238">DNA-binding</keyword>
<dbReference type="InterPro" id="IPR011006">
    <property type="entry name" value="CheY-like_superfamily"/>
</dbReference>
<accession>A0A7X6DQQ2</accession>
<dbReference type="PROSITE" id="PS00675">
    <property type="entry name" value="SIGMA54_INTERACT_1"/>
    <property type="match status" value="1"/>
</dbReference>
<gene>
    <name evidence="14" type="ORF">MNODULE_12535</name>
</gene>
<dbReference type="InterPro" id="IPR003593">
    <property type="entry name" value="AAA+_ATPase"/>
</dbReference>
<dbReference type="Gene3D" id="3.40.50.300">
    <property type="entry name" value="P-loop containing nucleotide triphosphate hydrolases"/>
    <property type="match status" value="1"/>
</dbReference>
<keyword evidence="9" id="KW-0010">Activator</keyword>
<evidence type="ECO:0000256" key="2">
    <source>
        <dbReference type="ARBA" id="ARBA00022490"/>
    </source>
</evidence>
<reference evidence="14 15" key="1">
    <citation type="journal article" date="2020" name="Nature">
        <title>Bacterial chemolithoautotrophy via manganese oxidation.</title>
        <authorList>
            <person name="Yu H."/>
            <person name="Leadbetter J.R."/>
        </authorList>
    </citation>
    <scope>NUCLEOTIDE SEQUENCE [LARGE SCALE GENOMIC DNA]</scope>
    <source>
        <strain evidence="14 15">Mn-1</strain>
    </source>
</reference>
<proteinExistence type="predicted"/>
<dbReference type="InterPro" id="IPR025943">
    <property type="entry name" value="Sigma_54_int_dom_ATP-bd_2"/>
</dbReference>
<evidence type="ECO:0000256" key="3">
    <source>
        <dbReference type="ARBA" id="ARBA00022553"/>
    </source>
</evidence>
<dbReference type="PROSITE" id="PS50045">
    <property type="entry name" value="SIGMA54_INTERACT_4"/>
    <property type="match status" value="1"/>
</dbReference>
<organism evidence="14 15">
    <name type="scientific">Candidatus Manganitrophus noduliformans</name>
    <dbReference type="NCBI Taxonomy" id="2606439"/>
    <lineage>
        <taxon>Bacteria</taxon>
        <taxon>Pseudomonadati</taxon>
        <taxon>Nitrospirota</taxon>
        <taxon>Nitrospiria</taxon>
        <taxon>Candidatus Troglogloeales</taxon>
        <taxon>Candidatus Manganitrophaceae</taxon>
        <taxon>Candidatus Manganitrophus</taxon>
    </lineage>
</organism>
<dbReference type="SUPFAM" id="SSF52172">
    <property type="entry name" value="CheY-like"/>
    <property type="match status" value="1"/>
</dbReference>